<keyword evidence="3" id="KW-1185">Reference proteome</keyword>
<dbReference type="VEuPathDB" id="FungiDB:P170DRAFT_94956"/>
<evidence type="ECO:0000313" key="2">
    <source>
        <dbReference type="EMBL" id="PLB51982.1"/>
    </source>
</evidence>
<protein>
    <submittedName>
        <fullName evidence="2">Uncharacterized protein</fullName>
    </submittedName>
</protein>
<dbReference type="AlphaFoldDB" id="A0A2I2GGH4"/>
<feature type="compositionally biased region" description="Basic and acidic residues" evidence="1">
    <location>
        <begin position="1"/>
        <end position="24"/>
    </location>
</feature>
<dbReference type="RefSeq" id="XP_024707284.1">
    <property type="nucleotide sequence ID" value="XM_024855447.1"/>
</dbReference>
<comment type="caution">
    <text evidence="2">The sequence shown here is derived from an EMBL/GenBank/DDBJ whole genome shotgun (WGS) entry which is preliminary data.</text>
</comment>
<dbReference type="EMBL" id="MSFO01000002">
    <property type="protein sequence ID" value="PLB51982.1"/>
    <property type="molecule type" value="Genomic_DNA"/>
</dbReference>
<feature type="region of interest" description="Disordered" evidence="1">
    <location>
        <begin position="1"/>
        <end position="28"/>
    </location>
</feature>
<evidence type="ECO:0000256" key="1">
    <source>
        <dbReference type="SAM" id="MobiDB-lite"/>
    </source>
</evidence>
<evidence type="ECO:0000313" key="3">
    <source>
        <dbReference type="Proteomes" id="UP000234275"/>
    </source>
</evidence>
<name>A0A2I2GGH4_9EURO</name>
<proteinExistence type="predicted"/>
<sequence>MGREEGGERVEGWKKKRHADMVGKERKRNIGRSKLRRGSNGKAVFPAAFSAAHTGWHGQEVERREEDGMNK</sequence>
<reference evidence="2 3" key="1">
    <citation type="submission" date="2016-12" db="EMBL/GenBank/DDBJ databases">
        <title>The genomes of Aspergillus section Nigri reveals drivers in fungal speciation.</title>
        <authorList>
            <consortium name="DOE Joint Genome Institute"/>
            <person name="Vesth T.C."/>
            <person name="Nybo J."/>
            <person name="Theobald S."/>
            <person name="Brandl J."/>
            <person name="Frisvad J.C."/>
            <person name="Nielsen K.F."/>
            <person name="Lyhne E.K."/>
            <person name="Kogle M.E."/>
            <person name="Kuo A."/>
            <person name="Riley R."/>
            <person name="Clum A."/>
            <person name="Nolan M."/>
            <person name="Lipzen A."/>
            <person name="Salamov A."/>
            <person name="Henrissat B."/>
            <person name="Wiebenga A."/>
            <person name="De Vries R.P."/>
            <person name="Grigoriev I.V."/>
            <person name="Mortensen U.H."/>
            <person name="Andersen M.R."/>
            <person name="Baker S.E."/>
        </authorList>
    </citation>
    <scope>NUCLEOTIDE SEQUENCE [LARGE SCALE GENOMIC DNA]</scope>
    <source>
        <strain evidence="2 3">IBT 23096</strain>
    </source>
</reference>
<accession>A0A2I2GGH4</accession>
<organism evidence="2 3">
    <name type="scientific">Aspergillus steynii IBT 23096</name>
    <dbReference type="NCBI Taxonomy" id="1392250"/>
    <lineage>
        <taxon>Eukaryota</taxon>
        <taxon>Fungi</taxon>
        <taxon>Dikarya</taxon>
        <taxon>Ascomycota</taxon>
        <taxon>Pezizomycotina</taxon>
        <taxon>Eurotiomycetes</taxon>
        <taxon>Eurotiomycetidae</taxon>
        <taxon>Eurotiales</taxon>
        <taxon>Aspergillaceae</taxon>
        <taxon>Aspergillus</taxon>
        <taxon>Aspergillus subgen. Circumdati</taxon>
    </lineage>
</organism>
<dbReference type="GeneID" id="36563154"/>
<gene>
    <name evidence="2" type="ORF">P170DRAFT_94956</name>
</gene>
<dbReference type="Proteomes" id="UP000234275">
    <property type="component" value="Unassembled WGS sequence"/>
</dbReference>